<evidence type="ECO:0000256" key="1">
    <source>
        <dbReference type="ARBA" id="ARBA00004370"/>
    </source>
</evidence>
<comment type="subcellular location">
    <subcellularLocation>
        <location evidence="6">Cell membrane</location>
        <topology evidence="6">Multi-pass membrane protein</topology>
    </subcellularLocation>
    <subcellularLocation>
        <location evidence="1">Membrane</location>
    </subcellularLocation>
</comment>
<dbReference type="Proteomes" id="UP000193450">
    <property type="component" value="Chromosome"/>
</dbReference>
<dbReference type="Pfam" id="PF02104">
    <property type="entry name" value="SURF1"/>
    <property type="match status" value="1"/>
</dbReference>
<proteinExistence type="inferred from homology"/>
<evidence type="ECO:0000256" key="3">
    <source>
        <dbReference type="ARBA" id="ARBA00022692"/>
    </source>
</evidence>
<dbReference type="PANTHER" id="PTHR23427:SF2">
    <property type="entry name" value="SURFEIT LOCUS PROTEIN 1"/>
    <property type="match status" value="1"/>
</dbReference>
<keyword evidence="6" id="KW-1003">Cell membrane</keyword>
<dbReference type="PROSITE" id="PS50895">
    <property type="entry name" value="SURF1"/>
    <property type="match status" value="1"/>
</dbReference>
<dbReference type="GO" id="GO:0005886">
    <property type="term" value="C:plasma membrane"/>
    <property type="evidence" value="ECO:0007669"/>
    <property type="project" value="UniProtKB-SubCell"/>
</dbReference>
<evidence type="ECO:0000256" key="2">
    <source>
        <dbReference type="ARBA" id="ARBA00007165"/>
    </source>
</evidence>
<keyword evidence="8" id="KW-1185">Reference proteome</keyword>
<evidence type="ECO:0000256" key="4">
    <source>
        <dbReference type="ARBA" id="ARBA00022989"/>
    </source>
</evidence>
<dbReference type="STRING" id="716816.BST96_07995"/>
<evidence type="ECO:0000256" key="5">
    <source>
        <dbReference type="ARBA" id="ARBA00023136"/>
    </source>
</evidence>
<accession>A0A1X9N8R6</accession>
<reference evidence="7 8" key="1">
    <citation type="submission" date="2016-11" db="EMBL/GenBank/DDBJ databases">
        <title>Trade-off between light-utilization and light-protection in marine flavobacteria.</title>
        <authorList>
            <person name="Kumagai Y."/>
        </authorList>
    </citation>
    <scope>NUCLEOTIDE SEQUENCE [LARGE SCALE GENOMIC DNA]</scope>
    <source>
        <strain evidence="7 8">NBRC 107125</strain>
    </source>
</reference>
<keyword evidence="4 6" id="KW-1133">Transmembrane helix</keyword>
<dbReference type="AlphaFoldDB" id="A0A1X9N8R6"/>
<name>A0A1X9N8R6_9GAMM</name>
<comment type="similarity">
    <text evidence="2 6">Belongs to the SURF1 family.</text>
</comment>
<dbReference type="CDD" id="cd06662">
    <property type="entry name" value="SURF1"/>
    <property type="match status" value="1"/>
</dbReference>
<dbReference type="OrthoDB" id="9789940at2"/>
<gene>
    <name evidence="7" type="ORF">BST96_07995</name>
</gene>
<protein>
    <recommendedName>
        <fullName evidence="6">SURF1-like protein</fullName>
    </recommendedName>
</protein>
<dbReference type="RefSeq" id="WP_085758197.1">
    <property type="nucleotide sequence ID" value="NZ_CP019343.1"/>
</dbReference>
<evidence type="ECO:0000313" key="8">
    <source>
        <dbReference type="Proteomes" id="UP000193450"/>
    </source>
</evidence>
<dbReference type="PANTHER" id="PTHR23427">
    <property type="entry name" value="SURFEIT LOCUS PROTEIN"/>
    <property type="match status" value="1"/>
</dbReference>
<dbReference type="InterPro" id="IPR045214">
    <property type="entry name" value="Surf1/Surf4"/>
</dbReference>
<keyword evidence="3 6" id="KW-0812">Transmembrane</keyword>
<evidence type="ECO:0000256" key="6">
    <source>
        <dbReference type="RuleBase" id="RU363076"/>
    </source>
</evidence>
<dbReference type="EMBL" id="CP019343">
    <property type="protein sequence ID" value="ARN74066.1"/>
    <property type="molecule type" value="Genomic_DNA"/>
</dbReference>
<keyword evidence="5 6" id="KW-0472">Membrane</keyword>
<evidence type="ECO:0000313" key="7">
    <source>
        <dbReference type="EMBL" id="ARN74066.1"/>
    </source>
</evidence>
<sequence>MSEPQSKRLQFTPNWRASLLAVLLLPLVVSLGFWQLDRAEEKRQLQALFEQRQMSGPMALEELDRKADLRYQPVTLRGEFINEKALLLDNRIYQGRFGYEIITPFRLTGSNTLVMVNRGWLEGDISRRSLPAIKAIKGETTLSGEIYVPQGDVMLLADEAAIGWPRVMQSLNIQALQREFEDQLFPYSVRIKQISGASYIPNWVVVNLQPEKHTGYAVQWFAMAVTLLVIGLLANTNLWSLIKRSEEEVA</sequence>
<dbReference type="InterPro" id="IPR002994">
    <property type="entry name" value="Surf1/Shy1"/>
</dbReference>
<dbReference type="KEGG" id="osg:BST96_07995"/>
<feature type="transmembrane region" description="Helical" evidence="6">
    <location>
        <begin position="216"/>
        <end position="234"/>
    </location>
</feature>
<comment type="caution">
    <text evidence="6">Lacks conserved residue(s) required for the propagation of feature annotation.</text>
</comment>
<organism evidence="7 8">
    <name type="scientific">Oceanicoccus sagamiensis</name>
    <dbReference type="NCBI Taxonomy" id="716816"/>
    <lineage>
        <taxon>Bacteria</taxon>
        <taxon>Pseudomonadati</taxon>
        <taxon>Pseudomonadota</taxon>
        <taxon>Gammaproteobacteria</taxon>
        <taxon>Cellvibrionales</taxon>
        <taxon>Spongiibacteraceae</taxon>
        <taxon>Oceanicoccus</taxon>
    </lineage>
</organism>